<comment type="similarity">
    <text evidence="2">Belongs to the TonB family.</text>
</comment>
<keyword evidence="14" id="KW-1185">Reference proteome</keyword>
<feature type="region of interest" description="Disordered" evidence="10">
    <location>
        <begin position="109"/>
        <end position="131"/>
    </location>
</feature>
<sequence>MKRQNKLLAGCLMLLLATAAWAENRIPAGSVRIPNPNYPAKSLERGEQGEVLLLVTVSPRGMRSVKIGESSGYPLLDEAALQAAKHGTYPKSGRWTIFSLPVQFTIREETPPPTEEEMRKIFENGRVQPKP</sequence>
<dbReference type="EMBL" id="MTBO01000002">
    <property type="protein sequence ID" value="OSI18516.1"/>
    <property type="molecule type" value="Genomic_DNA"/>
</dbReference>
<keyword evidence="7" id="KW-0653">Protein transport</keyword>
<evidence type="ECO:0000313" key="14">
    <source>
        <dbReference type="Proteomes" id="UP000193118"/>
    </source>
</evidence>
<dbReference type="Proteomes" id="UP000193118">
    <property type="component" value="Unassembled WGS sequence"/>
</dbReference>
<gene>
    <name evidence="13" type="ORF">BWD09_01740</name>
</gene>
<feature type="domain" description="TonB C-terminal" evidence="12">
    <location>
        <begin position="23"/>
        <end position="113"/>
    </location>
</feature>
<keyword evidence="9" id="KW-0472">Membrane</keyword>
<dbReference type="PROSITE" id="PS52015">
    <property type="entry name" value="TONB_CTD"/>
    <property type="match status" value="1"/>
</dbReference>
<evidence type="ECO:0000256" key="4">
    <source>
        <dbReference type="ARBA" id="ARBA00022475"/>
    </source>
</evidence>
<evidence type="ECO:0000256" key="2">
    <source>
        <dbReference type="ARBA" id="ARBA00006555"/>
    </source>
</evidence>
<name>A0A1X3DFC0_9NEIS</name>
<dbReference type="AlphaFoldDB" id="A0A1X3DFC0"/>
<evidence type="ECO:0000256" key="9">
    <source>
        <dbReference type="ARBA" id="ARBA00023136"/>
    </source>
</evidence>
<keyword evidence="8" id="KW-1133">Transmembrane helix</keyword>
<comment type="caution">
    <text evidence="13">The sequence shown here is derived from an EMBL/GenBank/DDBJ whole genome shotgun (WGS) entry which is preliminary data.</text>
</comment>
<dbReference type="GO" id="GO:0031992">
    <property type="term" value="F:energy transducer activity"/>
    <property type="evidence" value="ECO:0007669"/>
    <property type="project" value="TreeGrafter"/>
</dbReference>
<feature type="chain" id="PRO_5012643025" description="TonB C-terminal domain-containing protein" evidence="11">
    <location>
        <begin position="23"/>
        <end position="131"/>
    </location>
</feature>
<accession>A0A1X3DFC0</accession>
<keyword evidence="6" id="KW-0812">Transmembrane</keyword>
<evidence type="ECO:0000256" key="5">
    <source>
        <dbReference type="ARBA" id="ARBA00022519"/>
    </source>
</evidence>
<dbReference type="GeneID" id="94579915"/>
<dbReference type="RefSeq" id="WP_085365015.1">
    <property type="nucleotide sequence ID" value="NZ_CAUJPZ010000001.1"/>
</dbReference>
<evidence type="ECO:0000256" key="11">
    <source>
        <dbReference type="SAM" id="SignalP"/>
    </source>
</evidence>
<dbReference type="Pfam" id="PF03544">
    <property type="entry name" value="TonB_C"/>
    <property type="match status" value="1"/>
</dbReference>
<evidence type="ECO:0000259" key="12">
    <source>
        <dbReference type="PROSITE" id="PS52015"/>
    </source>
</evidence>
<keyword evidence="3" id="KW-0813">Transport</keyword>
<comment type="subcellular location">
    <subcellularLocation>
        <location evidence="1">Cell inner membrane</location>
        <topology evidence="1">Single-pass membrane protein</topology>
        <orientation evidence="1">Periplasmic side</orientation>
    </subcellularLocation>
</comment>
<dbReference type="SUPFAM" id="SSF74653">
    <property type="entry name" value="TolA/TonB C-terminal domain"/>
    <property type="match status" value="1"/>
</dbReference>
<evidence type="ECO:0000256" key="3">
    <source>
        <dbReference type="ARBA" id="ARBA00022448"/>
    </source>
</evidence>
<dbReference type="InterPro" id="IPR006260">
    <property type="entry name" value="TonB/TolA_C"/>
</dbReference>
<dbReference type="InterPro" id="IPR051045">
    <property type="entry name" value="TonB-dependent_transducer"/>
</dbReference>
<protein>
    <recommendedName>
        <fullName evidence="12">TonB C-terminal domain-containing protein</fullName>
    </recommendedName>
</protein>
<feature type="compositionally biased region" description="Basic and acidic residues" evidence="10">
    <location>
        <begin position="109"/>
        <end position="123"/>
    </location>
</feature>
<dbReference type="NCBIfam" id="TIGR01352">
    <property type="entry name" value="tonB_Cterm"/>
    <property type="match status" value="1"/>
</dbReference>
<evidence type="ECO:0000256" key="10">
    <source>
        <dbReference type="SAM" id="MobiDB-lite"/>
    </source>
</evidence>
<evidence type="ECO:0000256" key="1">
    <source>
        <dbReference type="ARBA" id="ARBA00004383"/>
    </source>
</evidence>
<dbReference type="STRING" id="194197.BWD09_01740"/>
<dbReference type="GO" id="GO:0055085">
    <property type="term" value="P:transmembrane transport"/>
    <property type="evidence" value="ECO:0007669"/>
    <property type="project" value="InterPro"/>
</dbReference>
<dbReference type="PANTHER" id="PTHR33446">
    <property type="entry name" value="PROTEIN TONB-RELATED"/>
    <property type="match status" value="1"/>
</dbReference>
<evidence type="ECO:0000256" key="8">
    <source>
        <dbReference type="ARBA" id="ARBA00022989"/>
    </source>
</evidence>
<feature type="signal peptide" evidence="11">
    <location>
        <begin position="1"/>
        <end position="22"/>
    </location>
</feature>
<keyword evidence="5" id="KW-0997">Cell inner membrane</keyword>
<dbReference type="GO" id="GO:0015031">
    <property type="term" value="P:protein transport"/>
    <property type="evidence" value="ECO:0007669"/>
    <property type="project" value="UniProtKB-KW"/>
</dbReference>
<evidence type="ECO:0000256" key="6">
    <source>
        <dbReference type="ARBA" id="ARBA00022692"/>
    </source>
</evidence>
<proteinExistence type="inferred from homology"/>
<dbReference type="InterPro" id="IPR037682">
    <property type="entry name" value="TonB_C"/>
</dbReference>
<dbReference type="GO" id="GO:0098797">
    <property type="term" value="C:plasma membrane protein complex"/>
    <property type="evidence" value="ECO:0007669"/>
    <property type="project" value="TreeGrafter"/>
</dbReference>
<dbReference type="PANTHER" id="PTHR33446:SF2">
    <property type="entry name" value="PROTEIN TONB"/>
    <property type="match status" value="1"/>
</dbReference>
<evidence type="ECO:0000313" key="13">
    <source>
        <dbReference type="EMBL" id="OSI18516.1"/>
    </source>
</evidence>
<reference evidence="14" key="1">
    <citation type="submission" date="2017-01" db="EMBL/GenBank/DDBJ databases">
        <authorList>
            <person name="Wolfgang W.J."/>
            <person name="Cole J."/>
            <person name="Wroblewski D."/>
            <person name="Mcginnis J."/>
            <person name="Musser K.A."/>
        </authorList>
    </citation>
    <scope>NUCLEOTIDE SEQUENCE [LARGE SCALE GENOMIC DNA]</scope>
    <source>
        <strain evidence="14">DSM 19151</strain>
    </source>
</reference>
<evidence type="ECO:0000256" key="7">
    <source>
        <dbReference type="ARBA" id="ARBA00022927"/>
    </source>
</evidence>
<dbReference type="OrthoDB" id="9792439at2"/>
<keyword evidence="11" id="KW-0732">Signal</keyword>
<keyword evidence="4" id="KW-1003">Cell membrane</keyword>
<organism evidence="13 14">
    <name type="scientific">Neisseria dentiae</name>
    <dbReference type="NCBI Taxonomy" id="194197"/>
    <lineage>
        <taxon>Bacteria</taxon>
        <taxon>Pseudomonadati</taxon>
        <taxon>Pseudomonadota</taxon>
        <taxon>Betaproteobacteria</taxon>
        <taxon>Neisseriales</taxon>
        <taxon>Neisseriaceae</taxon>
        <taxon>Neisseria</taxon>
    </lineage>
</organism>
<dbReference type="Gene3D" id="3.30.1150.10">
    <property type="match status" value="1"/>
</dbReference>